<dbReference type="InterPro" id="IPR039420">
    <property type="entry name" value="WalR-like"/>
</dbReference>
<dbReference type="RefSeq" id="WP_215624762.1">
    <property type="nucleotide sequence ID" value="NZ_CP067089.2"/>
</dbReference>
<keyword evidence="11" id="KW-1185">Reference proteome</keyword>
<accession>A0A7T8B8K1</accession>
<dbReference type="PANTHER" id="PTHR48111">
    <property type="entry name" value="REGULATOR OF RPOS"/>
    <property type="match status" value="1"/>
</dbReference>
<dbReference type="SMART" id="SM00448">
    <property type="entry name" value="REC"/>
    <property type="match status" value="1"/>
</dbReference>
<dbReference type="PROSITE" id="PS50110">
    <property type="entry name" value="RESPONSE_REGULATORY"/>
    <property type="match status" value="1"/>
</dbReference>
<name>A0A7T8B8K1_9SPIR</name>
<dbReference type="Proteomes" id="UP000595917">
    <property type="component" value="Chromosome"/>
</dbReference>
<dbReference type="Pfam" id="PF00072">
    <property type="entry name" value="Response_reg"/>
    <property type="match status" value="1"/>
</dbReference>
<reference evidence="10" key="1">
    <citation type="submission" date="2021-01" db="EMBL/GenBank/DDBJ databases">
        <title>Description of Breznakiella homolactica.</title>
        <authorList>
            <person name="Song Y."/>
            <person name="Brune A."/>
        </authorList>
    </citation>
    <scope>NUCLEOTIDE SEQUENCE</scope>
    <source>
        <strain evidence="10">RmG30</strain>
    </source>
</reference>
<evidence type="ECO:0000256" key="1">
    <source>
        <dbReference type="ARBA" id="ARBA00022553"/>
    </source>
</evidence>
<dbReference type="InterPro" id="IPR016032">
    <property type="entry name" value="Sig_transdc_resp-reg_C-effctor"/>
</dbReference>
<keyword evidence="2" id="KW-0902">Two-component regulatory system</keyword>
<sequence length="234" mass="26297">MKGKVLIIEDVQELAELIVLYLTKEGMEVKSVESGEDAFKELESWSPDLIILDINLPGMDGFEFLHKYRKTESTPVLIVSARNADEDIISGLGHGADEFVTKPFSPRVLVARVRAMLRRSQETQEKQDKMDDNILRFGPFTLNQDVCILKKGEEKVALSAKEYGVLAYLAGNDGKPAGPEQIYADVWKNAYGDLTTVAVYIQRLRKKIEDDPGNPKYIETVHGMGYRLNTDAEE</sequence>
<dbReference type="GO" id="GO:0000156">
    <property type="term" value="F:phosphorelay response regulator activity"/>
    <property type="evidence" value="ECO:0007669"/>
    <property type="project" value="TreeGrafter"/>
</dbReference>
<feature type="modified residue" description="4-aspartylphosphate" evidence="6">
    <location>
        <position position="53"/>
    </location>
</feature>
<dbReference type="Gene3D" id="6.10.250.690">
    <property type="match status" value="1"/>
</dbReference>
<dbReference type="GO" id="GO:0006355">
    <property type="term" value="P:regulation of DNA-templated transcription"/>
    <property type="evidence" value="ECO:0007669"/>
    <property type="project" value="InterPro"/>
</dbReference>
<dbReference type="EMBL" id="CP067089">
    <property type="protein sequence ID" value="QQO07457.1"/>
    <property type="molecule type" value="Genomic_DNA"/>
</dbReference>
<dbReference type="Gene3D" id="1.10.10.10">
    <property type="entry name" value="Winged helix-like DNA-binding domain superfamily/Winged helix DNA-binding domain"/>
    <property type="match status" value="1"/>
</dbReference>
<dbReference type="PANTHER" id="PTHR48111:SF1">
    <property type="entry name" value="TWO-COMPONENT RESPONSE REGULATOR ORR33"/>
    <property type="match status" value="1"/>
</dbReference>
<feature type="domain" description="Response regulatory" evidence="8">
    <location>
        <begin position="4"/>
        <end position="117"/>
    </location>
</feature>
<dbReference type="AlphaFoldDB" id="A0A7T8B8K1"/>
<gene>
    <name evidence="10" type="ORF">JFL75_10845</name>
</gene>
<evidence type="ECO:0000256" key="3">
    <source>
        <dbReference type="ARBA" id="ARBA00023015"/>
    </source>
</evidence>
<evidence type="ECO:0000256" key="4">
    <source>
        <dbReference type="ARBA" id="ARBA00023125"/>
    </source>
</evidence>
<feature type="DNA-binding region" description="OmpR/PhoB-type" evidence="7">
    <location>
        <begin position="132"/>
        <end position="230"/>
    </location>
</feature>
<dbReference type="SMART" id="SM00862">
    <property type="entry name" value="Trans_reg_C"/>
    <property type="match status" value="1"/>
</dbReference>
<feature type="domain" description="OmpR/PhoB-type" evidence="9">
    <location>
        <begin position="132"/>
        <end position="230"/>
    </location>
</feature>
<evidence type="ECO:0000259" key="8">
    <source>
        <dbReference type="PROSITE" id="PS50110"/>
    </source>
</evidence>
<dbReference type="CDD" id="cd00383">
    <property type="entry name" value="trans_reg_C"/>
    <property type="match status" value="1"/>
</dbReference>
<evidence type="ECO:0000313" key="11">
    <source>
        <dbReference type="Proteomes" id="UP000595917"/>
    </source>
</evidence>
<dbReference type="GO" id="GO:0000976">
    <property type="term" value="F:transcription cis-regulatory region binding"/>
    <property type="evidence" value="ECO:0007669"/>
    <property type="project" value="TreeGrafter"/>
</dbReference>
<dbReference type="SUPFAM" id="SSF52172">
    <property type="entry name" value="CheY-like"/>
    <property type="match status" value="1"/>
</dbReference>
<protein>
    <submittedName>
        <fullName evidence="10">Response regulator transcription factor</fullName>
    </submittedName>
</protein>
<evidence type="ECO:0000256" key="5">
    <source>
        <dbReference type="ARBA" id="ARBA00023163"/>
    </source>
</evidence>
<dbReference type="InterPro" id="IPR001867">
    <property type="entry name" value="OmpR/PhoB-type_DNA-bd"/>
</dbReference>
<keyword evidence="3" id="KW-0805">Transcription regulation</keyword>
<dbReference type="PROSITE" id="PS51755">
    <property type="entry name" value="OMPR_PHOB"/>
    <property type="match status" value="1"/>
</dbReference>
<keyword evidence="1 6" id="KW-0597">Phosphoprotein</keyword>
<evidence type="ECO:0000256" key="2">
    <source>
        <dbReference type="ARBA" id="ARBA00023012"/>
    </source>
</evidence>
<dbReference type="SUPFAM" id="SSF46894">
    <property type="entry name" value="C-terminal effector domain of the bipartite response regulators"/>
    <property type="match status" value="1"/>
</dbReference>
<evidence type="ECO:0000256" key="6">
    <source>
        <dbReference type="PROSITE-ProRule" id="PRU00169"/>
    </source>
</evidence>
<dbReference type="GO" id="GO:0032993">
    <property type="term" value="C:protein-DNA complex"/>
    <property type="evidence" value="ECO:0007669"/>
    <property type="project" value="TreeGrafter"/>
</dbReference>
<dbReference type="Gene3D" id="3.40.50.2300">
    <property type="match status" value="1"/>
</dbReference>
<evidence type="ECO:0000259" key="9">
    <source>
        <dbReference type="PROSITE" id="PS51755"/>
    </source>
</evidence>
<evidence type="ECO:0000256" key="7">
    <source>
        <dbReference type="PROSITE-ProRule" id="PRU01091"/>
    </source>
</evidence>
<dbReference type="InterPro" id="IPR001789">
    <property type="entry name" value="Sig_transdc_resp-reg_receiver"/>
</dbReference>
<dbReference type="GO" id="GO:0005829">
    <property type="term" value="C:cytosol"/>
    <property type="evidence" value="ECO:0007669"/>
    <property type="project" value="TreeGrafter"/>
</dbReference>
<keyword evidence="4 7" id="KW-0238">DNA-binding</keyword>
<organism evidence="10 11">
    <name type="scientific">Breznakiella homolactica</name>
    <dbReference type="NCBI Taxonomy" id="2798577"/>
    <lineage>
        <taxon>Bacteria</taxon>
        <taxon>Pseudomonadati</taxon>
        <taxon>Spirochaetota</taxon>
        <taxon>Spirochaetia</taxon>
        <taxon>Spirochaetales</taxon>
        <taxon>Breznakiellaceae</taxon>
        <taxon>Breznakiella</taxon>
    </lineage>
</organism>
<dbReference type="CDD" id="cd17574">
    <property type="entry name" value="REC_OmpR"/>
    <property type="match status" value="1"/>
</dbReference>
<keyword evidence="5" id="KW-0804">Transcription</keyword>
<dbReference type="Pfam" id="PF00486">
    <property type="entry name" value="Trans_reg_C"/>
    <property type="match status" value="1"/>
</dbReference>
<proteinExistence type="predicted"/>
<evidence type="ECO:0000313" key="10">
    <source>
        <dbReference type="EMBL" id="QQO07457.1"/>
    </source>
</evidence>
<dbReference type="InterPro" id="IPR036388">
    <property type="entry name" value="WH-like_DNA-bd_sf"/>
</dbReference>
<dbReference type="KEGG" id="bhc:JFL75_10845"/>
<dbReference type="InterPro" id="IPR011006">
    <property type="entry name" value="CheY-like_superfamily"/>
</dbReference>